<dbReference type="Proteomes" id="UP000593574">
    <property type="component" value="Unassembled WGS sequence"/>
</dbReference>
<accession>A0A7J9AII7</accession>
<reference evidence="2 3" key="1">
    <citation type="journal article" date="2019" name="Genome Biol. Evol.">
        <title>Insights into the evolution of the New World diploid cottons (Gossypium, subgenus Houzingenia) based on genome sequencing.</title>
        <authorList>
            <person name="Grover C.E."/>
            <person name="Arick M.A. 2nd"/>
            <person name="Thrash A."/>
            <person name="Conover J.L."/>
            <person name="Sanders W.S."/>
            <person name="Peterson D.G."/>
            <person name="Frelichowski J.E."/>
            <person name="Scheffler J.A."/>
            <person name="Scheffler B.E."/>
            <person name="Wendel J.F."/>
        </authorList>
    </citation>
    <scope>NUCLEOTIDE SEQUENCE [LARGE SCALE GENOMIC DNA]</scope>
    <source>
        <strain evidence="2">4</strain>
        <tissue evidence="2">Leaf</tissue>
    </source>
</reference>
<dbReference type="EMBL" id="JABEZV010000010">
    <property type="protein sequence ID" value="MBA0723835.1"/>
    <property type="molecule type" value="Genomic_DNA"/>
</dbReference>
<evidence type="ECO:0000256" key="1">
    <source>
        <dbReference type="SAM" id="MobiDB-lite"/>
    </source>
</evidence>
<feature type="compositionally biased region" description="Pro residues" evidence="1">
    <location>
        <begin position="38"/>
        <end position="51"/>
    </location>
</feature>
<dbReference type="AlphaFoldDB" id="A0A7J9AII7"/>
<name>A0A7J9AII7_9ROSI</name>
<keyword evidence="3" id="KW-1185">Reference proteome</keyword>
<sequence length="60" mass="6486">MNAQNKTDITKFNAGDGISTFHQSNPSTSSSLSTCPYAMPPAPTPSFPFPPHSTFRTVNR</sequence>
<feature type="compositionally biased region" description="Low complexity" evidence="1">
    <location>
        <begin position="24"/>
        <end position="37"/>
    </location>
</feature>
<gene>
    <name evidence="2" type="ORF">Golax_004382</name>
</gene>
<feature type="region of interest" description="Disordered" evidence="1">
    <location>
        <begin position="1"/>
        <end position="60"/>
    </location>
</feature>
<comment type="caution">
    <text evidence="2">The sequence shown here is derived from an EMBL/GenBank/DDBJ whole genome shotgun (WGS) entry which is preliminary data.</text>
</comment>
<evidence type="ECO:0000313" key="3">
    <source>
        <dbReference type="Proteomes" id="UP000593574"/>
    </source>
</evidence>
<organism evidence="2 3">
    <name type="scientific">Gossypium laxum</name>
    <dbReference type="NCBI Taxonomy" id="34288"/>
    <lineage>
        <taxon>Eukaryota</taxon>
        <taxon>Viridiplantae</taxon>
        <taxon>Streptophyta</taxon>
        <taxon>Embryophyta</taxon>
        <taxon>Tracheophyta</taxon>
        <taxon>Spermatophyta</taxon>
        <taxon>Magnoliopsida</taxon>
        <taxon>eudicotyledons</taxon>
        <taxon>Gunneridae</taxon>
        <taxon>Pentapetalae</taxon>
        <taxon>rosids</taxon>
        <taxon>malvids</taxon>
        <taxon>Malvales</taxon>
        <taxon>Malvaceae</taxon>
        <taxon>Malvoideae</taxon>
        <taxon>Gossypium</taxon>
    </lineage>
</organism>
<proteinExistence type="predicted"/>
<evidence type="ECO:0000313" key="2">
    <source>
        <dbReference type="EMBL" id="MBA0723835.1"/>
    </source>
</evidence>
<protein>
    <submittedName>
        <fullName evidence="2">Uncharacterized protein</fullName>
    </submittedName>
</protein>